<dbReference type="AlphaFoldDB" id="A0AAP8SPW9"/>
<dbReference type="Proteomes" id="UP000235162">
    <property type="component" value="Unassembled WGS sequence"/>
</dbReference>
<comment type="caution">
    <text evidence="2">The sequence shown here is derived from an EMBL/GenBank/DDBJ whole genome shotgun (WGS) entry which is preliminary data.</text>
</comment>
<keyword evidence="1" id="KW-1133">Transmembrane helix</keyword>
<keyword evidence="1" id="KW-0812">Transmembrane</keyword>
<organism evidence="2 3">
    <name type="scientific">Halioglobus japonicus</name>
    <dbReference type="NCBI Taxonomy" id="930805"/>
    <lineage>
        <taxon>Bacteria</taxon>
        <taxon>Pseudomonadati</taxon>
        <taxon>Pseudomonadota</taxon>
        <taxon>Gammaproteobacteria</taxon>
        <taxon>Cellvibrionales</taxon>
        <taxon>Halieaceae</taxon>
        <taxon>Halioglobus</taxon>
    </lineage>
</organism>
<dbReference type="Pfam" id="PF10003">
    <property type="entry name" value="DUF2244"/>
    <property type="match status" value="1"/>
</dbReference>
<keyword evidence="1" id="KW-0472">Membrane</keyword>
<evidence type="ECO:0000313" key="2">
    <source>
        <dbReference type="EMBL" id="PLW88112.1"/>
    </source>
</evidence>
<name>A0AAP8SPW9_9GAMM</name>
<reference evidence="2 3" key="1">
    <citation type="submission" date="2018-01" db="EMBL/GenBank/DDBJ databases">
        <title>The draft genome sequence of Halioglobus japonicus S1-36.</title>
        <authorList>
            <person name="Du Z.-J."/>
            <person name="Shi M.-J."/>
        </authorList>
    </citation>
    <scope>NUCLEOTIDE SEQUENCE [LARGE SCALE GENOMIC DNA]</scope>
    <source>
        <strain evidence="2 3">S1-36</strain>
    </source>
</reference>
<evidence type="ECO:0000313" key="3">
    <source>
        <dbReference type="Proteomes" id="UP000235162"/>
    </source>
</evidence>
<protein>
    <submittedName>
        <fullName evidence="2">DUF2244 domain-containing protein</fullName>
    </submittedName>
</protein>
<keyword evidence="3" id="KW-1185">Reference proteome</keyword>
<sequence>MVTSSRQGQATTIVARPNYSSTWRNNLYVLLALCVPSLGAAIGFTFLGAWPILPFAGLELLALGSALYYVNWKLQYRQVITLSDDEVRIEKGHYFPRQCWQFQRETAGLNIIPERHPHDSPSLSLHNRTENVILGEFLTADDTRELIELLRREIRVDTHSASDKRAF</sequence>
<dbReference type="KEGG" id="hja:BST95_17105"/>
<evidence type="ECO:0000256" key="1">
    <source>
        <dbReference type="SAM" id="Phobius"/>
    </source>
</evidence>
<accession>A0AAP8SPW9</accession>
<proteinExistence type="predicted"/>
<dbReference type="InterPro" id="IPR019253">
    <property type="entry name" value="DUF2244_TM"/>
</dbReference>
<dbReference type="EMBL" id="PKUR01000001">
    <property type="protein sequence ID" value="PLW88112.1"/>
    <property type="molecule type" value="Genomic_DNA"/>
</dbReference>
<gene>
    <name evidence="2" type="ORF">C0029_01105</name>
</gene>
<feature type="transmembrane region" description="Helical" evidence="1">
    <location>
        <begin position="26"/>
        <end position="46"/>
    </location>
</feature>
<feature type="transmembrane region" description="Helical" evidence="1">
    <location>
        <begin position="52"/>
        <end position="70"/>
    </location>
</feature>